<dbReference type="Proteomes" id="UP000310158">
    <property type="component" value="Unassembled WGS sequence"/>
</dbReference>
<name>A0A4S4L529_9AGAM</name>
<gene>
    <name evidence="2" type="ORF">EW146_g9581</name>
</gene>
<feature type="region of interest" description="Disordered" evidence="1">
    <location>
        <begin position="60"/>
        <end position="82"/>
    </location>
</feature>
<proteinExistence type="predicted"/>
<dbReference type="OrthoDB" id="3318759at2759"/>
<dbReference type="EMBL" id="SGPL01000868">
    <property type="protein sequence ID" value="THH06542.1"/>
    <property type="molecule type" value="Genomic_DNA"/>
</dbReference>
<feature type="region of interest" description="Disordered" evidence="1">
    <location>
        <begin position="1"/>
        <end position="25"/>
    </location>
</feature>
<sequence length="82" mass="9012">MPTVLPTAGEVKDSNTDGGGGVKVETLEDGTDDKLTGKAQKIIIKLSWEITTIFSEVLRRSHHQEDDEENEDDLEAQEASLE</sequence>
<evidence type="ECO:0000256" key="1">
    <source>
        <dbReference type="SAM" id="MobiDB-lite"/>
    </source>
</evidence>
<dbReference type="AlphaFoldDB" id="A0A4S4L529"/>
<feature type="compositionally biased region" description="Acidic residues" evidence="1">
    <location>
        <begin position="66"/>
        <end position="82"/>
    </location>
</feature>
<keyword evidence="3" id="KW-1185">Reference proteome</keyword>
<organism evidence="2 3">
    <name type="scientific">Bondarzewia mesenterica</name>
    <dbReference type="NCBI Taxonomy" id="1095465"/>
    <lineage>
        <taxon>Eukaryota</taxon>
        <taxon>Fungi</taxon>
        <taxon>Dikarya</taxon>
        <taxon>Basidiomycota</taxon>
        <taxon>Agaricomycotina</taxon>
        <taxon>Agaricomycetes</taxon>
        <taxon>Russulales</taxon>
        <taxon>Bondarzewiaceae</taxon>
        <taxon>Bondarzewia</taxon>
    </lineage>
</organism>
<evidence type="ECO:0000313" key="3">
    <source>
        <dbReference type="Proteomes" id="UP000310158"/>
    </source>
</evidence>
<protein>
    <submittedName>
        <fullName evidence="2">Uncharacterized protein</fullName>
    </submittedName>
</protein>
<reference evidence="2 3" key="1">
    <citation type="submission" date="2019-02" db="EMBL/GenBank/DDBJ databases">
        <title>Genome sequencing of the rare red list fungi Bondarzewia mesenterica.</title>
        <authorList>
            <person name="Buettner E."/>
            <person name="Kellner H."/>
        </authorList>
    </citation>
    <scope>NUCLEOTIDE SEQUENCE [LARGE SCALE GENOMIC DNA]</scope>
    <source>
        <strain evidence="2 3">DSM 108281</strain>
    </source>
</reference>
<accession>A0A4S4L529</accession>
<comment type="caution">
    <text evidence="2">The sequence shown here is derived from an EMBL/GenBank/DDBJ whole genome shotgun (WGS) entry which is preliminary data.</text>
</comment>
<evidence type="ECO:0000313" key="2">
    <source>
        <dbReference type="EMBL" id="THH06542.1"/>
    </source>
</evidence>